<dbReference type="InterPro" id="IPR035979">
    <property type="entry name" value="RBD_domain_sf"/>
</dbReference>
<dbReference type="InterPro" id="IPR012677">
    <property type="entry name" value="Nucleotide-bd_a/b_plait_sf"/>
</dbReference>
<evidence type="ECO:0008006" key="4">
    <source>
        <dbReference type="Google" id="ProtNLM"/>
    </source>
</evidence>
<feature type="non-terminal residue" evidence="2">
    <location>
        <position position="211"/>
    </location>
</feature>
<feature type="compositionally biased region" description="Basic and acidic residues" evidence="1">
    <location>
        <begin position="113"/>
        <end position="127"/>
    </location>
</feature>
<sequence>MSAEAADSSSDFTRLHISPLDPELLKIVLSASVAPKARNISYHTIETFPERRYGFVELPSMDAEKLKKKLNGAVLKGTRLRVEKARPEERVEPTGELDKEDELKEKKKKKKSKDSAESSRKRKRDPDLVEGVALTDRKVKRGWTEPADQRRKKSKKDKEKEKDGKHTEKKKRLKSKYTDQEECLLKTKVPANAVANITGDDQPRKRKKKGK</sequence>
<dbReference type="SUPFAM" id="SSF54928">
    <property type="entry name" value="RNA-binding domain, RBD"/>
    <property type="match status" value="1"/>
</dbReference>
<keyword evidence="3" id="KW-1185">Reference proteome</keyword>
<dbReference type="Gene3D" id="3.30.70.330">
    <property type="match status" value="1"/>
</dbReference>
<evidence type="ECO:0000256" key="1">
    <source>
        <dbReference type="SAM" id="MobiDB-lite"/>
    </source>
</evidence>
<gene>
    <name evidence="2" type="ORF">FALBO_15297</name>
</gene>
<protein>
    <recommendedName>
        <fullName evidence="4">RRM domain-containing protein</fullName>
    </recommendedName>
</protein>
<feature type="compositionally biased region" description="Basic and acidic residues" evidence="1">
    <location>
        <begin position="176"/>
        <end position="185"/>
    </location>
</feature>
<comment type="caution">
    <text evidence="2">The sequence shown here is derived from an EMBL/GenBank/DDBJ whole genome shotgun (WGS) entry which is preliminary data.</text>
</comment>
<feature type="region of interest" description="Disordered" evidence="1">
    <location>
        <begin position="73"/>
        <end position="211"/>
    </location>
</feature>
<accession>A0A8H4KWK0</accession>
<feature type="compositionally biased region" description="Basic and acidic residues" evidence="1">
    <location>
        <begin position="156"/>
        <end position="166"/>
    </location>
</feature>
<feature type="compositionally biased region" description="Basic and acidic residues" evidence="1">
    <location>
        <begin position="80"/>
        <end position="105"/>
    </location>
</feature>
<organism evidence="2 3">
    <name type="scientific">Fusarium albosuccineum</name>
    <dbReference type="NCBI Taxonomy" id="1237068"/>
    <lineage>
        <taxon>Eukaryota</taxon>
        <taxon>Fungi</taxon>
        <taxon>Dikarya</taxon>
        <taxon>Ascomycota</taxon>
        <taxon>Pezizomycotina</taxon>
        <taxon>Sordariomycetes</taxon>
        <taxon>Hypocreomycetidae</taxon>
        <taxon>Hypocreales</taxon>
        <taxon>Nectriaceae</taxon>
        <taxon>Fusarium</taxon>
        <taxon>Fusarium decemcellulare species complex</taxon>
    </lineage>
</organism>
<dbReference type="AlphaFoldDB" id="A0A8H4KWK0"/>
<dbReference type="EMBL" id="JAADYS010002634">
    <property type="protein sequence ID" value="KAF4456954.1"/>
    <property type="molecule type" value="Genomic_DNA"/>
</dbReference>
<dbReference type="OrthoDB" id="3595585at2759"/>
<evidence type="ECO:0000313" key="2">
    <source>
        <dbReference type="EMBL" id="KAF4456954.1"/>
    </source>
</evidence>
<reference evidence="2 3" key="1">
    <citation type="submission" date="2020-01" db="EMBL/GenBank/DDBJ databases">
        <title>Identification and distribution of gene clusters putatively required for synthesis of sphingolipid metabolism inhibitors in phylogenetically diverse species of the filamentous fungus Fusarium.</title>
        <authorList>
            <person name="Kim H.-S."/>
            <person name="Busman M."/>
            <person name="Brown D.W."/>
            <person name="Divon H."/>
            <person name="Uhlig S."/>
            <person name="Proctor R.H."/>
        </authorList>
    </citation>
    <scope>NUCLEOTIDE SEQUENCE [LARGE SCALE GENOMIC DNA]</scope>
    <source>
        <strain evidence="2 3">NRRL 20459</strain>
    </source>
</reference>
<name>A0A8H4KWK0_9HYPO</name>
<evidence type="ECO:0000313" key="3">
    <source>
        <dbReference type="Proteomes" id="UP000554235"/>
    </source>
</evidence>
<dbReference type="GO" id="GO:0003676">
    <property type="term" value="F:nucleic acid binding"/>
    <property type="evidence" value="ECO:0007669"/>
    <property type="project" value="InterPro"/>
</dbReference>
<proteinExistence type="predicted"/>
<dbReference type="Proteomes" id="UP000554235">
    <property type="component" value="Unassembled WGS sequence"/>
</dbReference>